<keyword evidence="8" id="KW-1185">Reference proteome</keyword>
<keyword evidence="4" id="KW-0472">Membrane</keyword>
<dbReference type="EMBL" id="CP150951">
    <property type="protein sequence ID" value="WZC48676.1"/>
    <property type="molecule type" value="Genomic_DNA"/>
</dbReference>
<evidence type="ECO:0000256" key="1">
    <source>
        <dbReference type="ARBA" id="ARBA00004141"/>
    </source>
</evidence>
<accession>A0ABZ2V406</accession>
<dbReference type="Proteomes" id="UP001440612">
    <property type="component" value="Chromosome"/>
</dbReference>
<evidence type="ECO:0000256" key="5">
    <source>
        <dbReference type="SAM" id="SignalP"/>
    </source>
</evidence>
<feature type="domain" description="NarX-like N-terminal" evidence="6">
    <location>
        <begin position="183"/>
        <end position="276"/>
    </location>
</feature>
<proteinExistence type="predicted"/>
<dbReference type="RefSeq" id="WP_341366789.1">
    <property type="nucleotide sequence ID" value="NZ_CP150951.2"/>
</dbReference>
<gene>
    <name evidence="7" type="ORF">AABB29_17840</name>
</gene>
<organism evidence="7 8">
    <name type="scientific">Yoonia phaeophyticola</name>
    <dbReference type="NCBI Taxonomy" id="3137369"/>
    <lineage>
        <taxon>Bacteria</taxon>
        <taxon>Pseudomonadati</taxon>
        <taxon>Pseudomonadota</taxon>
        <taxon>Alphaproteobacteria</taxon>
        <taxon>Rhodobacterales</taxon>
        <taxon>Paracoccaceae</taxon>
        <taxon>Yoonia</taxon>
    </lineage>
</organism>
<evidence type="ECO:0000313" key="7">
    <source>
        <dbReference type="EMBL" id="WZC48676.1"/>
    </source>
</evidence>
<reference evidence="8" key="1">
    <citation type="submission" date="2024-04" db="EMBL/GenBank/DDBJ databases">
        <title>Phylogenomic analyses of a clade within the roseobacter group suggest taxonomic reassignments of species of the genera Aestuariivita, Citreicella, Loktanella, Nautella, Pelagibaca, Ruegeria, Thalassobius, Thiobacimonas and Tropicibacter, and the proposal o.</title>
        <authorList>
            <person name="Jeon C.O."/>
        </authorList>
    </citation>
    <scope>NUCLEOTIDE SEQUENCE [LARGE SCALE GENOMIC DNA]</scope>
    <source>
        <strain evidence="8">BS5-3</strain>
    </source>
</reference>
<keyword evidence="5" id="KW-0732">Signal</keyword>
<evidence type="ECO:0000313" key="8">
    <source>
        <dbReference type="Proteomes" id="UP001440612"/>
    </source>
</evidence>
<dbReference type="InterPro" id="IPR029095">
    <property type="entry name" value="NarX-like_N"/>
</dbReference>
<keyword evidence="2" id="KW-0812">Transmembrane</keyword>
<protein>
    <submittedName>
        <fullName evidence="7">Type IV pili methyl-accepting chemotaxis transducer N-terminal domain-containing protein</fullName>
    </submittedName>
</protein>
<comment type="subcellular location">
    <subcellularLocation>
        <location evidence="1">Membrane</location>
        <topology evidence="1">Multi-pass membrane protein</topology>
    </subcellularLocation>
</comment>
<keyword evidence="3" id="KW-1133">Transmembrane helix</keyword>
<evidence type="ECO:0000256" key="2">
    <source>
        <dbReference type="ARBA" id="ARBA00022692"/>
    </source>
</evidence>
<evidence type="ECO:0000256" key="3">
    <source>
        <dbReference type="ARBA" id="ARBA00022989"/>
    </source>
</evidence>
<sequence length="314" mass="35014">MKFLCFGAAALSASLTLCNAQVLADEQDALEVLSALHNADVLSRGIESDGADRIRYAQRLTMLTQKVAAASCALTSDVAIDESYADLEEAMHETDIILDALKFGNEALHILGPEENRRTLHDLQELRTEWYETHTAVEAVLADGHNVDSAHVIDDHNLSLLDKATVVASDILGQYSHPYEMTQADALLINIAGRQQMLTQKMSKDACEIWTGYHADIGREDLEATMVIFENSLHALRYGMPEAGVVAAPTPEIEADLDSILERWGVIRTNLDLLLAGEELDMAQKYEIFHDFNEELKEIDHLVNDYRAYVERHH</sequence>
<feature type="signal peptide" evidence="5">
    <location>
        <begin position="1"/>
        <end position="24"/>
    </location>
</feature>
<evidence type="ECO:0000256" key="4">
    <source>
        <dbReference type="ARBA" id="ARBA00023136"/>
    </source>
</evidence>
<feature type="chain" id="PRO_5045309577" evidence="5">
    <location>
        <begin position="25"/>
        <end position="314"/>
    </location>
</feature>
<feature type="domain" description="NarX-like N-terminal" evidence="6">
    <location>
        <begin position="57"/>
        <end position="153"/>
    </location>
</feature>
<evidence type="ECO:0000259" key="6">
    <source>
        <dbReference type="Pfam" id="PF13675"/>
    </source>
</evidence>
<name>A0ABZ2V406_9RHOB</name>
<dbReference type="Pfam" id="PF13675">
    <property type="entry name" value="PilJ"/>
    <property type="match status" value="2"/>
</dbReference>